<gene>
    <name evidence="1" type="ORF">GALMADRAFT_264902</name>
</gene>
<protein>
    <submittedName>
        <fullName evidence="1">Uncharacterized protein</fullName>
    </submittedName>
</protein>
<organism evidence="1 2">
    <name type="scientific">Galerina marginata (strain CBS 339.88)</name>
    <dbReference type="NCBI Taxonomy" id="685588"/>
    <lineage>
        <taxon>Eukaryota</taxon>
        <taxon>Fungi</taxon>
        <taxon>Dikarya</taxon>
        <taxon>Basidiomycota</taxon>
        <taxon>Agaricomycotina</taxon>
        <taxon>Agaricomycetes</taxon>
        <taxon>Agaricomycetidae</taxon>
        <taxon>Agaricales</taxon>
        <taxon>Agaricineae</taxon>
        <taxon>Strophariaceae</taxon>
        <taxon>Galerina</taxon>
    </lineage>
</organism>
<dbReference type="AlphaFoldDB" id="A0A067TCW9"/>
<evidence type="ECO:0000313" key="2">
    <source>
        <dbReference type="Proteomes" id="UP000027222"/>
    </source>
</evidence>
<dbReference type="Proteomes" id="UP000027222">
    <property type="component" value="Unassembled WGS sequence"/>
</dbReference>
<proteinExistence type="predicted"/>
<name>A0A067TCW9_GALM3</name>
<reference evidence="2" key="1">
    <citation type="journal article" date="2014" name="Proc. Natl. Acad. Sci. U.S.A.">
        <title>Extensive sampling of basidiomycete genomes demonstrates inadequacy of the white-rot/brown-rot paradigm for wood decay fungi.</title>
        <authorList>
            <person name="Riley R."/>
            <person name="Salamov A.A."/>
            <person name="Brown D.W."/>
            <person name="Nagy L.G."/>
            <person name="Floudas D."/>
            <person name="Held B.W."/>
            <person name="Levasseur A."/>
            <person name="Lombard V."/>
            <person name="Morin E."/>
            <person name="Otillar R."/>
            <person name="Lindquist E.A."/>
            <person name="Sun H."/>
            <person name="LaButti K.M."/>
            <person name="Schmutz J."/>
            <person name="Jabbour D."/>
            <person name="Luo H."/>
            <person name="Baker S.E."/>
            <person name="Pisabarro A.G."/>
            <person name="Walton J.D."/>
            <person name="Blanchette R.A."/>
            <person name="Henrissat B."/>
            <person name="Martin F."/>
            <person name="Cullen D."/>
            <person name="Hibbett D.S."/>
            <person name="Grigoriev I.V."/>
        </authorList>
    </citation>
    <scope>NUCLEOTIDE SEQUENCE [LARGE SCALE GENOMIC DNA]</scope>
    <source>
        <strain evidence="2">CBS 339.88</strain>
    </source>
</reference>
<accession>A0A067TCW9</accession>
<keyword evidence="2" id="KW-1185">Reference proteome</keyword>
<sequence>MDKAEVIIANLYACGVTKDFAKQFVANATTDELIEATTNPDWALCSYWGTNLPLTLTRGLGGTGAEYRTALEAMGFRPEHINWIDKDANMFRLHTVMISLVQENATRIWDTKKSMEAQETNT</sequence>
<evidence type="ECO:0000313" key="1">
    <source>
        <dbReference type="EMBL" id="KDR80961.1"/>
    </source>
</evidence>
<dbReference type="EMBL" id="KL142371">
    <property type="protein sequence ID" value="KDR80961.1"/>
    <property type="molecule type" value="Genomic_DNA"/>
</dbReference>
<dbReference type="HOGENOM" id="CLU_2026916_0_0_1"/>